<evidence type="ECO:0000256" key="1">
    <source>
        <dbReference type="ARBA" id="ARBA00004651"/>
    </source>
</evidence>
<keyword evidence="2 8" id="KW-0813">Transport</keyword>
<protein>
    <recommendedName>
        <fullName evidence="8">Permease IIC component</fullName>
    </recommendedName>
</protein>
<sequence length="443" mass="47583">MNNWIQEKLLPKILWFVNTRPVTAVKEGMIYTIPLIIVGSVALILSNFPVPAVVAFLSDHGLIDILNQAYMATFNINAIIAVLGISYQYILMEKQEPLGGAVIALGSFLIFQPSSVSVTNDAGEVIGTVSNVINRTWTAGQGMIGAIICGLLVGYIYSWFLKKNIRIKMPAGVPVGVTNAFSALVPAFVIISGATVLHGVCDIAAGTTVIEQIYSIIQIPLQGLTDSFGAIIIYAFIVSFLWFFGVHGATIMSGIMQGILQANYLDNQAILDTGLELTKANGGHIVTQQFIELFVTATGSGITIGIVLYMVALAKSKQFKALGKISVVPGIFNINEPILFGLPIVMNPLMAVPFILTPIVVGIIEYVAIAAGLCPMYSGVYVPWTTPPIISGLIAGGWRTALLQVVMLVVSFVIYLPFVRKLDLAALENEKAAAESEDDDEDW</sequence>
<name>A0A174DV60_9FIRM</name>
<proteinExistence type="predicted"/>
<dbReference type="GO" id="GO:1901264">
    <property type="term" value="P:carbohydrate derivative transport"/>
    <property type="evidence" value="ECO:0007669"/>
    <property type="project" value="TreeGrafter"/>
</dbReference>
<dbReference type="Pfam" id="PF02378">
    <property type="entry name" value="PTS_EIIC"/>
    <property type="match status" value="1"/>
</dbReference>
<evidence type="ECO:0000256" key="7">
    <source>
        <dbReference type="ARBA" id="ARBA00023136"/>
    </source>
</evidence>
<feature type="transmembrane region" description="Helical" evidence="9">
    <location>
        <begin position="30"/>
        <end position="57"/>
    </location>
</feature>
<feature type="transmembrane region" description="Helical" evidence="9">
    <location>
        <begin position="69"/>
        <end position="91"/>
    </location>
</feature>
<keyword evidence="5 9" id="KW-0812">Transmembrane</keyword>
<evidence type="ECO:0000256" key="6">
    <source>
        <dbReference type="ARBA" id="ARBA00022989"/>
    </source>
</evidence>
<dbReference type="PROSITE" id="PS51105">
    <property type="entry name" value="PTS_EIIC_TYPE_3"/>
    <property type="match status" value="1"/>
</dbReference>
<reference evidence="11 12" key="1">
    <citation type="submission" date="2015-09" db="EMBL/GenBank/DDBJ databases">
        <authorList>
            <consortium name="Pathogen Informatics"/>
        </authorList>
    </citation>
    <scope>NUCLEOTIDE SEQUENCE [LARGE SCALE GENOMIC DNA]</scope>
    <source>
        <strain evidence="11 12">2789STDY5834865</strain>
    </source>
</reference>
<keyword evidence="6 9" id="KW-1133">Transmembrane helix</keyword>
<evidence type="ECO:0000313" key="11">
    <source>
        <dbReference type="EMBL" id="CUO28149.1"/>
    </source>
</evidence>
<dbReference type="EMBL" id="CZAB01000004">
    <property type="protein sequence ID" value="CUO28149.1"/>
    <property type="molecule type" value="Genomic_DNA"/>
</dbReference>
<dbReference type="GO" id="GO:0008982">
    <property type="term" value="F:protein-N(PI)-phosphohistidine-sugar phosphotransferase activity"/>
    <property type="evidence" value="ECO:0007669"/>
    <property type="project" value="UniProtKB-UniRule"/>
</dbReference>
<feature type="transmembrane region" description="Helical" evidence="9">
    <location>
        <begin position="293"/>
        <end position="314"/>
    </location>
</feature>
<feature type="transmembrane region" description="Helical" evidence="9">
    <location>
        <begin position="98"/>
        <end position="118"/>
    </location>
</feature>
<dbReference type="AlphaFoldDB" id="A0A174DV60"/>
<dbReference type="InterPro" id="IPR004501">
    <property type="entry name" value="PTS_EIIC_3"/>
</dbReference>
<dbReference type="InterPro" id="IPR051088">
    <property type="entry name" value="PTS_Sugar-EIIC/EIIB"/>
</dbReference>
<dbReference type="InterPro" id="IPR004796">
    <property type="entry name" value="PTS_IIC_cello"/>
</dbReference>
<evidence type="ECO:0000256" key="9">
    <source>
        <dbReference type="SAM" id="Phobius"/>
    </source>
</evidence>
<keyword evidence="7 8" id="KW-0472">Membrane</keyword>
<feature type="transmembrane region" description="Helical" evidence="9">
    <location>
        <begin position="231"/>
        <end position="256"/>
    </location>
</feature>
<feature type="domain" description="PTS EIIC type-3" evidence="10">
    <location>
        <begin position="5"/>
        <end position="418"/>
    </location>
</feature>
<gene>
    <name evidence="11" type="primary">gmuC_2</name>
    <name evidence="11" type="ORF">ERS852480_00786</name>
</gene>
<evidence type="ECO:0000256" key="5">
    <source>
        <dbReference type="ARBA" id="ARBA00022692"/>
    </source>
</evidence>
<feature type="transmembrane region" description="Helical" evidence="9">
    <location>
        <begin position="398"/>
        <end position="418"/>
    </location>
</feature>
<keyword evidence="3 8" id="KW-1003">Cell membrane</keyword>
<organism evidence="11 12">
    <name type="scientific">Enterocloster clostridioformis</name>
    <dbReference type="NCBI Taxonomy" id="1531"/>
    <lineage>
        <taxon>Bacteria</taxon>
        <taxon>Bacillati</taxon>
        <taxon>Bacillota</taxon>
        <taxon>Clostridia</taxon>
        <taxon>Lachnospirales</taxon>
        <taxon>Lachnospiraceae</taxon>
        <taxon>Enterocloster</taxon>
    </lineage>
</organism>
<evidence type="ECO:0000256" key="4">
    <source>
        <dbReference type="ARBA" id="ARBA00022597"/>
    </source>
</evidence>
<evidence type="ECO:0000256" key="3">
    <source>
        <dbReference type="ARBA" id="ARBA00022475"/>
    </source>
</evidence>
<dbReference type="GO" id="GO:0009401">
    <property type="term" value="P:phosphoenolpyruvate-dependent sugar phosphotransferase system"/>
    <property type="evidence" value="ECO:0007669"/>
    <property type="project" value="InterPro"/>
</dbReference>
<comment type="subcellular location">
    <subcellularLocation>
        <location evidence="1">Cell membrane</location>
        <topology evidence="1">Multi-pass membrane protein</topology>
    </subcellularLocation>
</comment>
<evidence type="ECO:0000256" key="2">
    <source>
        <dbReference type="ARBA" id="ARBA00022448"/>
    </source>
</evidence>
<evidence type="ECO:0000256" key="8">
    <source>
        <dbReference type="PIRNR" id="PIRNR006351"/>
    </source>
</evidence>
<dbReference type="Proteomes" id="UP000095512">
    <property type="component" value="Unassembled WGS sequence"/>
</dbReference>
<dbReference type="InterPro" id="IPR003352">
    <property type="entry name" value="PTS_EIIC"/>
</dbReference>
<evidence type="ECO:0000313" key="12">
    <source>
        <dbReference type="Proteomes" id="UP000095512"/>
    </source>
</evidence>
<accession>A0A174DV60</accession>
<evidence type="ECO:0000259" key="10">
    <source>
        <dbReference type="PROSITE" id="PS51105"/>
    </source>
</evidence>
<dbReference type="RefSeq" id="WP_057571286.1">
    <property type="nucleotide sequence ID" value="NZ_CATYWZ010000019.1"/>
</dbReference>
<dbReference type="NCBIfam" id="TIGR00410">
    <property type="entry name" value="lacE"/>
    <property type="match status" value="1"/>
</dbReference>
<feature type="transmembrane region" description="Helical" evidence="9">
    <location>
        <begin position="138"/>
        <end position="160"/>
    </location>
</feature>
<feature type="transmembrane region" description="Helical" evidence="9">
    <location>
        <begin position="354"/>
        <end position="378"/>
    </location>
</feature>
<dbReference type="PANTHER" id="PTHR33989">
    <property type="match status" value="1"/>
</dbReference>
<dbReference type="GO" id="GO:0005886">
    <property type="term" value="C:plasma membrane"/>
    <property type="evidence" value="ECO:0007669"/>
    <property type="project" value="UniProtKB-SubCell"/>
</dbReference>
<dbReference type="PIRSF" id="PIRSF006351">
    <property type="entry name" value="PTS_EIIC-Cellobiose"/>
    <property type="match status" value="1"/>
</dbReference>
<keyword evidence="4 8" id="KW-0762">Sugar transport</keyword>
<dbReference type="PANTHER" id="PTHR33989:SF4">
    <property type="entry name" value="PTS SYSTEM N,N'-DIACETYLCHITOBIOSE-SPECIFIC EIIC COMPONENT"/>
    <property type="match status" value="1"/>
</dbReference>
<comment type="function">
    <text evidence="8">The phosphoenolpyruvate-dependent sugar phosphotransferase system (PTS), a major carbohydrate active -transport system, catalyzes the phosphorylation of incoming sugar substrates concomitant with their translocation across the cell membrane.</text>
</comment>